<dbReference type="EMBL" id="JANPWB010000010">
    <property type="protein sequence ID" value="KAJ1143802.1"/>
    <property type="molecule type" value="Genomic_DNA"/>
</dbReference>
<keyword evidence="2" id="KW-1185">Reference proteome</keyword>
<dbReference type="Proteomes" id="UP001066276">
    <property type="component" value="Chromosome 6"/>
</dbReference>
<gene>
    <name evidence="1" type="ORF">NDU88_010106</name>
</gene>
<proteinExistence type="predicted"/>
<reference evidence="1" key="1">
    <citation type="journal article" date="2022" name="bioRxiv">
        <title>Sequencing and chromosome-scale assembly of the giantPleurodeles waltlgenome.</title>
        <authorList>
            <person name="Brown T."/>
            <person name="Elewa A."/>
            <person name="Iarovenko S."/>
            <person name="Subramanian E."/>
            <person name="Araus A.J."/>
            <person name="Petzold A."/>
            <person name="Susuki M."/>
            <person name="Suzuki K.-i.T."/>
            <person name="Hayashi T."/>
            <person name="Toyoda A."/>
            <person name="Oliveira C."/>
            <person name="Osipova E."/>
            <person name="Leigh N.D."/>
            <person name="Simon A."/>
            <person name="Yun M.H."/>
        </authorList>
    </citation>
    <scope>NUCLEOTIDE SEQUENCE</scope>
    <source>
        <strain evidence="1">20211129_DDA</strain>
        <tissue evidence="1">Liver</tissue>
    </source>
</reference>
<protein>
    <submittedName>
        <fullName evidence="1">Uncharacterized protein</fullName>
    </submittedName>
</protein>
<dbReference type="AlphaFoldDB" id="A0AAV7QTE9"/>
<evidence type="ECO:0000313" key="1">
    <source>
        <dbReference type="EMBL" id="KAJ1143802.1"/>
    </source>
</evidence>
<organism evidence="1 2">
    <name type="scientific">Pleurodeles waltl</name>
    <name type="common">Iberian ribbed newt</name>
    <dbReference type="NCBI Taxonomy" id="8319"/>
    <lineage>
        <taxon>Eukaryota</taxon>
        <taxon>Metazoa</taxon>
        <taxon>Chordata</taxon>
        <taxon>Craniata</taxon>
        <taxon>Vertebrata</taxon>
        <taxon>Euteleostomi</taxon>
        <taxon>Amphibia</taxon>
        <taxon>Batrachia</taxon>
        <taxon>Caudata</taxon>
        <taxon>Salamandroidea</taxon>
        <taxon>Salamandridae</taxon>
        <taxon>Pleurodelinae</taxon>
        <taxon>Pleurodeles</taxon>
    </lineage>
</organism>
<sequence length="69" mass="7908">MGADGPSLERLEHDVAEWAVAEERVITPYCVPWIQSACSRIAVALCARPAIRFARYSLQRDRHFIRQSH</sequence>
<accession>A0AAV7QTE9</accession>
<name>A0AAV7QTE9_PLEWA</name>
<comment type="caution">
    <text evidence="1">The sequence shown here is derived from an EMBL/GenBank/DDBJ whole genome shotgun (WGS) entry which is preliminary data.</text>
</comment>
<evidence type="ECO:0000313" key="2">
    <source>
        <dbReference type="Proteomes" id="UP001066276"/>
    </source>
</evidence>